<evidence type="ECO:0000313" key="3">
    <source>
        <dbReference type="Proteomes" id="UP000784294"/>
    </source>
</evidence>
<evidence type="ECO:0000313" key="2">
    <source>
        <dbReference type="EMBL" id="VEL16797.1"/>
    </source>
</evidence>
<proteinExistence type="predicted"/>
<organism evidence="2 3">
    <name type="scientific">Protopolystoma xenopodis</name>
    <dbReference type="NCBI Taxonomy" id="117903"/>
    <lineage>
        <taxon>Eukaryota</taxon>
        <taxon>Metazoa</taxon>
        <taxon>Spiralia</taxon>
        <taxon>Lophotrochozoa</taxon>
        <taxon>Platyhelminthes</taxon>
        <taxon>Monogenea</taxon>
        <taxon>Polyopisthocotylea</taxon>
        <taxon>Polystomatidea</taxon>
        <taxon>Polystomatidae</taxon>
        <taxon>Protopolystoma</taxon>
    </lineage>
</organism>
<keyword evidence="3" id="KW-1185">Reference proteome</keyword>
<dbReference type="Proteomes" id="UP000784294">
    <property type="component" value="Unassembled WGS sequence"/>
</dbReference>
<feature type="region of interest" description="Disordered" evidence="1">
    <location>
        <begin position="22"/>
        <end position="47"/>
    </location>
</feature>
<sequence length="80" mass="8855">MQLRDGKLSAFLVESLKSENRMRNQFNRTQQQQSSYPSSPSYSSVPISGTCDKAIKVNTEPTEVTILRSDSGSSGRLTQV</sequence>
<protein>
    <submittedName>
        <fullName evidence="2">Uncharacterized protein</fullName>
    </submittedName>
</protein>
<comment type="caution">
    <text evidence="2">The sequence shown here is derived from an EMBL/GenBank/DDBJ whole genome shotgun (WGS) entry which is preliminary data.</text>
</comment>
<feature type="compositionally biased region" description="Low complexity" evidence="1">
    <location>
        <begin position="30"/>
        <end position="44"/>
    </location>
</feature>
<accession>A0A3S5A0U3</accession>
<evidence type="ECO:0000256" key="1">
    <source>
        <dbReference type="SAM" id="MobiDB-lite"/>
    </source>
</evidence>
<dbReference type="EMBL" id="CAAALY010029869">
    <property type="protein sequence ID" value="VEL16797.1"/>
    <property type="molecule type" value="Genomic_DNA"/>
</dbReference>
<name>A0A3S5A0U3_9PLAT</name>
<dbReference type="AlphaFoldDB" id="A0A3S5A0U3"/>
<gene>
    <name evidence="2" type="ORF">PXEA_LOCUS10237</name>
</gene>
<reference evidence="2" key="1">
    <citation type="submission" date="2018-11" db="EMBL/GenBank/DDBJ databases">
        <authorList>
            <consortium name="Pathogen Informatics"/>
        </authorList>
    </citation>
    <scope>NUCLEOTIDE SEQUENCE</scope>
</reference>